<dbReference type="Pfam" id="PF02107">
    <property type="entry name" value="FlgH"/>
    <property type="match status" value="1"/>
</dbReference>
<keyword evidence="13" id="KW-0966">Cell projection</keyword>
<dbReference type="PRINTS" id="PR01008">
    <property type="entry name" value="FLGLRINGFLGH"/>
</dbReference>
<dbReference type="PANTHER" id="PTHR34933:SF1">
    <property type="entry name" value="FLAGELLAR L-RING PROTEIN"/>
    <property type="match status" value="1"/>
</dbReference>
<dbReference type="HAMAP" id="MF_00415">
    <property type="entry name" value="FlgH"/>
    <property type="match status" value="1"/>
</dbReference>
<evidence type="ECO:0000256" key="8">
    <source>
        <dbReference type="ARBA" id="ARBA00023143"/>
    </source>
</evidence>
<keyword evidence="13" id="KW-0969">Cilium</keyword>
<comment type="subunit">
    <text evidence="4 11">The basal body constitutes a major portion of the flagellar organelle and consists of four rings (L,P,S, and M) mounted on a central rod.</text>
</comment>
<feature type="signal peptide" evidence="12">
    <location>
        <begin position="1"/>
        <end position="18"/>
    </location>
</feature>
<comment type="subcellular location">
    <subcellularLocation>
        <location evidence="11">Cell outer membrane</location>
        <topology evidence="11">Lipid-anchor</topology>
    </subcellularLocation>
    <subcellularLocation>
        <location evidence="11">Bacterial flagellum basal body</location>
    </subcellularLocation>
    <subcellularLocation>
        <location evidence="2">Membrane</location>
        <topology evidence="2">Lipid-anchor</topology>
    </subcellularLocation>
</comment>
<keyword evidence="7" id="KW-0564">Palmitate</keyword>
<dbReference type="InterPro" id="IPR000527">
    <property type="entry name" value="Flag_Lring"/>
</dbReference>
<dbReference type="AlphaFoldDB" id="A0A3N1PFU1"/>
<comment type="similarity">
    <text evidence="3 11">Belongs to the FlgH family.</text>
</comment>
<sequence>MRALAVLFMLTLAGCQSAHYDIAVPEPGESEWAPTLVENHAEPGEDGSLYSQAQMFTLFQDRRAYRVGDILTIVLDEQTQSSKKADTSLDKKSGIGIAAPVFGNKTLNDASASVDANRNFAGGASASQQNSLTGYITVTVAKVMANGVLAVRGEKWIKLNQGDEFLRLRGLVRVDDIDDKNRISSQRVANAQIAYAGRGSLAESNQPGWLTRFFQSPLFPF</sequence>
<dbReference type="PANTHER" id="PTHR34933">
    <property type="entry name" value="FLAGELLAR L-RING PROTEIN"/>
    <property type="match status" value="1"/>
</dbReference>
<name>A0A3N1PFU1_9GAMM</name>
<dbReference type="STRING" id="584787.GCA_001247655_02936"/>
<dbReference type="GO" id="GO:0009427">
    <property type="term" value="C:bacterial-type flagellum basal body, distal rod, L ring"/>
    <property type="evidence" value="ECO:0007669"/>
    <property type="project" value="InterPro"/>
</dbReference>
<evidence type="ECO:0000256" key="7">
    <source>
        <dbReference type="ARBA" id="ARBA00023139"/>
    </source>
</evidence>
<keyword evidence="6 11" id="KW-0472">Membrane</keyword>
<evidence type="ECO:0000256" key="4">
    <source>
        <dbReference type="ARBA" id="ARBA00011439"/>
    </source>
</evidence>
<dbReference type="GO" id="GO:0003774">
    <property type="term" value="F:cytoskeletal motor activity"/>
    <property type="evidence" value="ECO:0007669"/>
    <property type="project" value="InterPro"/>
</dbReference>
<evidence type="ECO:0000256" key="12">
    <source>
        <dbReference type="SAM" id="SignalP"/>
    </source>
</evidence>
<keyword evidence="10 11" id="KW-0449">Lipoprotein</keyword>
<keyword evidence="13" id="KW-0282">Flagellum</keyword>
<evidence type="ECO:0000256" key="2">
    <source>
        <dbReference type="ARBA" id="ARBA00004635"/>
    </source>
</evidence>
<comment type="caution">
    <text evidence="13">The sequence shown here is derived from an EMBL/GenBank/DDBJ whole genome shotgun (WGS) entry which is preliminary data.</text>
</comment>
<evidence type="ECO:0000256" key="3">
    <source>
        <dbReference type="ARBA" id="ARBA00006929"/>
    </source>
</evidence>
<reference evidence="13 14" key="1">
    <citation type="submission" date="2018-11" db="EMBL/GenBank/DDBJ databases">
        <title>Genomic Encyclopedia of Type Strains, Phase IV (KMG-IV): sequencing the most valuable type-strain genomes for metagenomic binning, comparative biology and taxonomic classification.</title>
        <authorList>
            <person name="Goeker M."/>
        </authorList>
    </citation>
    <scope>NUCLEOTIDE SEQUENCE [LARGE SCALE GENOMIC DNA]</scope>
    <source>
        <strain evidence="13 14">DSM 21945</strain>
    </source>
</reference>
<evidence type="ECO:0000256" key="9">
    <source>
        <dbReference type="ARBA" id="ARBA00023237"/>
    </source>
</evidence>
<dbReference type="RefSeq" id="WP_050658429.1">
    <property type="nucleotide sequence ID" value="NZ_JBLXAC010000003.1"/>
</dbReference>
<dbReference type="NCBIfam" id="NF001304">
    <property type="entry name" value="PRK00249.1-4"/>
    <property type="match status" value="1"/>
</dbReference>
<comment type="function">
    <text evidence="1 11">Assembles around the rod to form the L-ring and probably protects the motor/basal body from shearing forces during rotation.</text>
</comment>
<accession>A0A3N1PFU1</accession>
<proteinExistence type="inferred from homology"/>
<evidence type="ECO:0000256" key="10">
    <source>
        <dbReference type="ARBA" id="ARBA00023288"/>
    </source>
</evidence>
<keyword evidence="9 11" id="KW-0998">Cell outer membrane</keyword>
<evidence type="ECO:0000256" key="6">
    <source>
        <dbReference type="ARBA" id="ARBA00023136"/>
    </source>
</evidence>
<dbReference type="GO" id="GO:0009279">
    <property type="term" value="C:cell outer membrane"/>
    <property type="evidence" value="ECO:0007669"/>
    <property type="project" value="UniProtKB-SubCell"/>
</dbReference>
<dbReference type="PROSITE" id="PS51257">
    <property type="entry name" value="PROKAR_LIPOPROTEIN"/>
    <property type="match status" value="1"/>
</dbReference>
<evidence type="ECO:0000256" key="11">
    <source>
        <dbReference type="HAMAP-Rule" id="MF_00415"/>
    </source>
</evidence>
<evidence type="ECO:0000313" key="14">
    <source>
        <dbReference type="Proteomes" id="UP000268033"/>
    </source>
</evidence>
<feature type="chain" id="PRO_5018051041" description="Flagellar L-ring protein" evidence="12">
    <location>
        <begin position="19"/>
        <end position="221"/>
    </location>
</feature>
<dbReference type="EMBL" id="RJUL01000005">
    <property type="protein sequence ID" value="ROQ25877.1"/>
    <property type="molecule type" value="Genomic_DNA"/>
</dbReference>
<keyword evidence="8 11" id="KW-0975">Bacterial flagellum</keyword>
<dbReference type="GO" id="GO:0071973">
    <property type="term" value="P:bacterial-type flagellum-dependent cell motility"/>
    <property type="evidence" value="ECO:0007669"/>
    <property type="project" value="InterPro"/>
</dbReference>
<organism evidence="13 14">
    <name type="scientific">Gallaecimonas pentaromativorans</name>
    <dbReference type="NCBI Taxonomy" id="584787"/>
    <lineage>
        <taxon>Bacteria</taxon>
        <taxon>Pseudomonadati</taxon>
        <taxon>Pseudomonadota</taxon>
        <taxon>Gammaproteobacteria</taxon>
        <taxon>Enterobacterales</taxon>
        <taxon>Gallaecimonadaceae</taxon>
        <taxon>Gallaecimonas</taxon>
    </lineage>
</organism>
<dbReference type="Proteomes" id="UP000268033">
    <property type="component" value="Unassembled WGS sequence"/>
</dbReference>
<evidence type="ECO:0000313" key="13">
    <source>
        <dbReference type="EMBL" id="ROQ25877.1"/>
    </source>
</evidence>
<evidence type="ECO:0000256" key="1">
    <source>
        <dbReference type="ARBA" id="ARBA00002591"/>
    </source>
</evidence>
<keyword evidence="14" id="KW-1185">Reference proteome</keyword>
<protein>
    <recommendedName>
        <fullName evidence="11">Flagellar L-ring protein</fullName>
    </recommendedName>
    <alternativeName>
        <fullName evidence="11">Basal body L-ring protein</fullName>
    </alternativeName>
</protein>
<dbReference type="OrthoDB" id="9789463at2"/>
<keyword evidence="5 11" id="KW-0732">Signal</keyword>
<evidence type="ECO:0000256" key="5">
    <source>
        <dbReference type="ARBA" id="ARBA00022729"/>
    </source>
</evidence>
<gene>
    <name evidence="11" type="primary">flgH</name>
    <name evidence="13" type="ORF">EDC28_105188</name>
</gene>